<feature type="non-terminal residue" evidence="2">
    <location>
        <position position="1"/>
    </location>
</feature>
<proteinExistence type="predicted"/>
<name>A0ABQ5JZ05_9EUKA</name>
<protein>
    <submittedName>
        <fullName evidence="2">Uncharacterized protein</fullName>
    </submittedName>
</protein>
<evidence type="ECO:0000313" key="3">
    <source>
        <dbReference type="Proteomes" id="UP001057375"/>
    </source>
</evidence>
<feature type="region of interest" description="Disordered" evidence="1">
    <location>
        <begin position="44"/>
        <end position="162"/>
    </location>
</feature>
<sequence length="255" mass="28510">DNSSSEEELCCADTSGALLSVMQSFSHMEGAGVGMKVRMRELIAQEAKKEKKKKDSKKKGKKRSSKKKDKKTKDKKESKKSRPPSIERDKRRGFMKRSNSSHSLSAKSKVRSRSASTIARGRERSSGSPVPPSTSSAPRRSLTPVKSRYLASKQSYSSSTPPPGFYSKRSFHLFHSDTHSPLPAEVFVGSMTQPEAPPLHPLDMYSGYYSSTHHTSQRRQSPHSGYESLARKKQYVPPMYLRRLAATGQCKEQLL</sequence>
<dbReference type="Proteomes" id="UP001057375">
    <property type="component" value="Unassembled WGS sequence"/>
</dbReference>
<feature type="compositionally biased region" description="Low complexity" evidence="1">
    <location>
        <begin position="96"/>
        <end position="107"/>
    </location>
</feature>
<comment type="caution">
    <text evidence="2">The sequence shown here is derived from an EMBL/GenBank/DDBJ whole genome shotgun (WGS) entry which is preliminary data.</text>
</comment>
<feature type="compositionally biased region" description="Basic residues" evidence="1">
    <location>
        <begin position="50"/>
        <end position="70"/>
    </location>
</feature>
<evidence type="ECO:0000256" key="1">
    <source>
        <dbReference type="SAM" id="MobiDB-lite"/>
    </source>
</evidence>
<gene>
    <name evidence="2" type="ORF">ADUPG1_011035</name>
</gene>
<accession>A0ABQ5JZ05</accession>
<feature type="region of interest" description="Disordered" evidence="1">
    <location>
        <begin position="206"/>
        <end position="228"/>
    </location>
</feature>
<organism evidence="2 3">
    <name type="scientific">Aduncisulcus paluster</name>
    <dbReference type="NCBI Taxonomy" id="2918883"/>
    <lineage>
        <taxon>Eukaryota</taxon>
        <taxon>Metamonada</taxon>
        <taxon>Carpediemonas-like organisms</taxon>
        <taxon>Aduncisulcus</taxon>
    </lineage>
</organism>
<evidence type="ECO:0000313" key="2">
    <source>
        <dbReference type="EMBL" id="GKT17085.1"/>
    </source>
</evidence>
<reference evidence="2" key="1">
    <citation type="submission" date="2022-03" db="EMBL/GenBank/DDBJ databases">
        <title>Draft genome sequence of Aduncisulcus paluster, a free-living microaerophilic Fornicata.</title>
        <authorList>
            <person name="Yuyama I."/>
            <person name="Kume K."/>
            <person name="Tamura T."/>
            <person name="Inagaki Y."/>
            <person name="Hashimoto T."/>
        </authorList>
    </citation>
    <scope>NUCLEOTIDE SEQUENCE</scope>
    <source>
        <strain evidence="2">NY0171</strain>
    </source>
</reference>
<dbReference type="EMBL" id="BQXS01011817">
    <property type="protein sequence ID" value="GKT17085.1"/>
    <property type="molecule type" value="Genomic_DNA"/>
</dbReference>
<keyword evidence="3" id="KW-1185">Reference proteome</keyword>